<dbReference type="GO" id="GO:0000455">
    <property type="term" value="P:enzyme-directed rRNA pseudouridine synthesis"/>
    <property type="evidence" value="ECO:0007669"/>
    <property type="project" value="TreeGrafter"/>
</dbReference>
<gene>
    <name evidence="3" type="ORF">SNAT2548_LOCUS16372</name>
</gene>
<dbReference type="GO" id="GO:0009982">
    <property type="term" value="F:pseudouridine synthase activity"/>
    <property type="evidence" value="ECO:0007669"/>
    <property type="project" value="InterPro"/>
</dbReference>
<feature type="domain" description="Pseudouridine synthase RsuA/RluA-like" evidence="2">
    <location>
        <begin position="135"/>
        <end position="260"/>
    </location>
</feature>
<dbReference type="Proteomes" id="UP000604046">
    <property type="component" value="Unassembled WGS sequence"/>
</dbReference>
<feature type="region of interest" description="Disordered" evidence="1">
    <location>
        <begin position="360"/>
        <end position="389"/>
    </location>
</feature>
<comment type="caution">
    <text evidence="3">The sequence shown here is derived from an EMBL/GenBank/DDBJ whole genome shotgun (WGS) entry which is preliminary data.</text>
</comment>
<accession>A0A812NS41</accession>
<proteinExistence type="predicted"/>
<dbReference type="OrthoDB" id="447709at2759"/>
<evidence type="ECO:0000313" key="4">
    <source>
        <dbReference type="Proteomes" id="UP000604046"/>
    </source>
</evidence>
<sequence length="389" mass="44004">MLPTQVVDERLTRLCKVVYAVINQTASVSSTLRELLPAATSESVAELVALGAVYYMPPKGYRFERLGSTLLPVHSDKRQLMQETLVERGGELRVHTDPKRYEMCSMEACSWDDRLLYMSPEYIVVDKPAGDGLKREEQLVACHRLDVATSGLTLLARTKQAAEHFRSLLSEGAVKKRYRALVSKQVKADTCLEHWISDAVFGKPAPRLIAPLDAPVTDSKHKWRTARATILSATPKGHRQEVLLNLHTGRTHQIRAQLASVGSPVVNDSLYSNMADFLWQGGHDDKVAEDLVRNASLSDDAVVPGYLDDELDKGAAERYGAEHQRQGDSMPQWTFFAQQNWMDQRRLQEYDDDPSIAARLAKKKKQQQQKREEETSRRSWFASWLGWQD</sequence>
<dbReference type="CDD" id="cd02869">
    <property type="entry name" value="PseudoU_synth_RluA_like"/>
    <property type="match status" value="1"/>
</dbReference>
<dbReference type="InterPro" id="IPR020103">
    <property type="entry name" value="PsdUridine_synth_cat_dom_sf"/>
</dbReference>
<dbReference type="GO" id="GO:0003723">
    <property type="term" value="F:RNA binding"/>
    <property type="evidence" value="ECO:0007669"/>
    <property type="project" value="InterPro"/>
</dbReference>
<evidence type="ECO:0000256" key="1">
    <source>
        <dbReference type="SAM" id="MobiDB-lite"/>
    </source>
</evidence>
<dbReference type="AlphaFoldDB" id="A0A812NS41"/>
<dbReference type="InterPro" id="IPR006145">
    <property type="entry name" value="PsdUridine_synth_RsuA/RluA"/>
</dbReference>
<dbReference type="Gene3D" id="3.30.2350.10">
    <property type="entry name" value="Pseudouridine synthase"/>
    <property type="match status" value="1"/>
</dbReference>
<dbReference type="PANTHER" id="PTHR21600">
    <property type="entry name" value="MITOCHONDRIAL RNA PSEUDOURIDINE SYNTHASE"/>
    <property type="match status" value="1"/>
</dbReference>
<dbReference type="InterPro" id="IPR050188">
    <property type="entry name" value="RluA_PseudoU_synthase"/>
</dbReference>
<organism evidence="3 4">
    <name type="scientific">Symbiodinium natans</name>
    <dbReference type="NCBI Taxonomy" id="878477"/>
    <lineage>
        <taxon>Eukaryota</taxon>
        <taxon>Sar</taxon>
        <taxon>Alveolata</taxon>
        <taxon>Dinophyceae</taxon>
        <taxon>Suessiales</taxon>
        <taxon>Symbiodiniaceae</taxon>
        <taxon>Symbiodinium</taxon>
    </lineage>
</organism>
<keyword evidence="4" id="KW-1185">Reference proteome</keyword>
<evidence type="ECO:0000313" key="3">
    <source>
        <dbReference type="EMBL" id="CAE7311826.1"/>
    </source>
</evidence>
<evidence type="ECO:0000259" key="2">
    <source>
        <dbReference type="Pfam" id="PF00849"/>
    </source>
</evidence>
<dbReference type="EMBL" id="CAJNDS010002080">
    <property type="protein sequence ID" value="CAE7311826.1"/>
    <property type="molecule type" value="Genomic_DNA"/>
</dbReference>
<name>A0A812NS41_9DINO</name>
<dbReference type="PANTHER" id="PTHR21600:SF52">
    <property type="entry name" value="PSEUDOURIDINE SYNTHASE RSUA_RLUA-LIKE DOMAIN-CONTAINING PROTEIN"/>
    <property type="match status" value="1"/>
</dbReference>
<dbReference type="SUPFAM" id="SSF55120">
    <property type="entry name" value="Pseudouridine synthase"/>
    <property type="match status" value="1"/>
</dbReference>
<dbReference type="Pfam" id="PF00849">
    <property type="entry name" value="PseudoU_synth_2"/>
    <property type="match status" value="1"/>
</dbReference>
<reference evidence="3" key="1">
    <citation type="submission" date="2021-02" db="EMBL/GenBank/DDBJ databases">
        <authorList>
            <person name="Dougan E. K."/>
            <person name="Rhodes N."/>
            <person name="Thang M."/>
            <person name="Chan C."/>
        </authorList>
    </citation>
    <scope>NUCLEOTIDE SEQUENCE</scope>
</reference>
<protein>
    <recommendedName>
        <fullName evidence="2">Pseudouridine synthase RsuA/RluA-like domain-containing protein</fullName>
    </recommendedName>
</protein>